<keyword evidence="4" id="KW-1185">Reference proteome</keyword>
<dbReference type="Gene3D" id="3.40.190.100">
    <property type="entry name" value="Glycine betaine-binding periplasmic protein, domain 2"/>
    <property type="match status" value="1"/>
</dbReference>
<feature type="signal peptide" evidence="1">
    <location>
        <begin position="1"/>
        <end position="22"/>
    </location>
</feature>
<dbReference type="Gene3D" id="3.10.105.10">
    <property type="entry name" value="Dipeptide-binding Protein, Domain 3"/>
    <property type="match status" value="1"/>
</dbReference>
<proteinExistence type="predicted"/>
<dbReference type="GO" id="GO:0043190">
    <property type="term" value="C:ATP-binding cassette (ABC) transporter complex"/>
    <property type="evidence" value="ECO:0007669"/>
    <property type="project" value="InterPro"/>
</dbReference>
<evidence type="ECO:0000256" key="1">
    <source>
        <dbReference type="SAM" id="SignalP"/>
    </source>
</evidence>
<reference evidence="3 4" key="1">
    <citation type="submission" date="2018-08" db="EMBL/GenBank/DDBJ databases">
        <title>Meiothermus granaticius genome AF-68 sequencing project.</title>
        <authorList>
            <person name="Da Costa M.S."/>
            <person name="Albuquerque L."/>
            <person name="Raposo P."/>
            <person name="Froufe H.J.C."/>
            <person name="Barroso C.S."/>
            <person name="Egas C."/>
        </authorList>
    </citation>
    <scope>NUCLEOTIDE SEQUENCE [LARGE SCALE GENOMIC DNA]</scope>
    <source>
        <strain evidence="3 4">AF-68</strain>
    </source>
</reference>
<gene>
    <name evidence="3" type="ORF">Mgrana_01371</name>
</gene>
<organism evidence="3 4">
    <name type="scientific">Meiothermus granaticius NBRC 107808</name>
    <dbReference type="NCBI Taxonomy" id="1227551"/>
    <lineage>
        <taxon>Bacteria</taxon>
        <taxon>Thermotogati</taxon>
        <taxon>Deinococcota</taxon>
        <taxon>Deinococci</taxon>
        <taxon>Thermales</taxon>
        <taxon>Thermaceae</taxon>
        <taxon>Meiothermus</taxon>
    </lineage>
</organism>
<protein>
    <submittedName>
        <fullName evidence="3">Choline ABC transporter, periplasmic binding protein</fullName>
    </submittedName>
</protein>
<dbReference type="Proteomes" id="UP000266178">
    <property type="component" value="Unassembled WGS sequence"/>
</dbReference>
<dbReference type="RefSeq" id="WP_119356871.1">
    <property type="nucleotide sequence ID" value="NZ_BJXM01000014.1"/>
</dbReference>
<evidence type="ECO:0000313" key="3">
    <source>
        <dbReference type="EMBL" id="RIH92709.1"/>
    </source>
</evidence>
<dbReference type="CDD" id="cd13641">
    <property type="entry name" value="PBP2_HisX_like"/>
    <property type="match status" value="1"/>
</dbReference>
<evidence type="ECO:0000313" key="4">
    <source>
        <dbReference type="Proteomes" id="UP000266178"/>
    </source>
</evidence>
<comment type="caution">
    <text evidence="3">The sequence shown here is derived from an EMBL/GenBank/DDBJ whole genome shotgun (WGS) entry which is preliminary data.</text>
</comment>
<name>A0A399FBR5_9DEIN</name>
<evidence type="ECO:0000259" key="2">
    <source>
        <dbReference type="Pfam" id="PF04069"/>
    </source>
</evidence>
<dbReference type="Pfam" id="PF04069">
    <property type="entry name" value="OpuAC"/>
    <property type="match status" value="1"/>
</dbReference>
<dbReference type="OrthoDB" id="9801163at2"/>
<dbReference type="SUPFAM" id="SSF53850">
    <property type="entry name" value="Periplasmic binding protein-like II"/>
    <property type="match status" value="1"/>
</dbReference>
<dbReference type="EMBL" id="QWLB01000015">
    <property type="protein sequence ID" value="RIH92709.1"/>
    <property type="molecule type" value="Genomic_DNA"/>
</dbReference>
<dbReference type="GO" id="GO:0022857">
    <property type="term" value="F:transmembrane transporter activity"/>
    <property type="evidence" value="ECO:0007669"/>
    <property type="project" value="InterPro"/>
</dbReference>
<accession>A0A399FBR5</accession>
<feature type="domain" description="ABC-type glycine betaine transport system substrate-binding" evidence="2">
    <location>
        <begin position="33"/>
        <end position="318"/>
    </location>
</feature>
<dbReference type="AlphaFoldDB" id="A0A399FBR5"/>
<keyword evidence="1" id="KW-0732">Signal</keyword>
<dbReference type="InterPro" id="IPR007210">
    <property type="entry name" value="ABC_Gly_betaine_transp_sub-bd"/>
</dbReference>
<sequence>MKRALWGLLAAAGVGLVAGAMAQSPSAYCASGKPVKFAGITWESGQFTTELVRYILEKGYGCKTEVVPGSTAVTETALVAGDLQIWAEQWEGVSAIVNKGIAEGKVRLVGDILDGGTIEGWFVPTYVIKGDPKRNIKPMAPDLKSVADLVKYKSLFKDDERPNMGRFYNCPVGWACEKTNNQKLIAYGLDKDFVNFKPGNGAGLDAAIAGAYEKGQPIVFYYWAPTGFMSRFDFTQLQEPKYNEVCYKTLTDPANPKPCGSATPSTKLKFGVSNTLPASDAINALLGKVQFPLAFFNKVISEISDAKKPPAQVAKEFLIGQEALWTKWVPADVAAKVQASLK</sequence>
<feature type="chain" id="PRO_5030071912" evidence="1">
    <location>
        <begin position="23"/>
        <end position="342"/>
    </location>
</feature>